<name>A0A2S7A9N0_9XANT</name>
<evidence type="ECO:0000256" key="6">
    <source>
        <dbReference type="SAM" id="Phobius"/>
    </source>
</evidence>
<reference evidence="7 8" key="1">
    <citation type="submission" date="2016-08" db="EMBL/GenBank/DDBJ databases">
        <title>Evolution of the type three secretion system and type three effector repertoires in Xanthomonas.</title>
        <authorList>
            <person name="Merda D."/>
            <person name="Briand M."/>
            <person name="Bosis E."/>
            <person name="Rousseau C."/>
            <person name="Portier P."/>
            <person name="Jacques M.-A."/>
            <person name="Fischer-Le Saux M."/>
        </authorList>
    </citation>
    <scope>NUCLEOTIDE SEQUENCE [LARGE SCALE GENOMIC DNA]</scope>
    <source>
        <strain evidence="7 8">CFBP 7645</strain>
    </source>
</reference>
<organism evidence="7 8">
    <name type="scientific">Xanthomonas arboricola</name>
    <dbReference type="NCBI Taxonomy" id="56448"/>
    <lineage>
        <taxon>Bacteria</taxon>
        <taxon>Pseudomonadati</taxon>
        <taxon>Pseudomonadota</taxon>
        <taxon>Gammaproteobacteria</taxon>
        <taxon>Lysobacterales</taxon>
        <taxon>Lysobacteraceae</taxon>
        <taxon>Xanthomonas</taxon>
    </lineage>
</organism>
<sequence>MDHLVAMASFALVCSISPGPVNLVALSTGASAGVRAGHGHVIGATIGFVALLLLVGMGLQQVLLRWPLLGRALHLAGVAFLLYMAWRLLRDDGVIKTGGARPAASFWTGAVMQWLNPKAWLAATSGVALYATAGTTQLAGFAALYALICYPSLGCWLLAGAVLRRHVQVPRQLRRLNRVLAALLVLSAAYLLLEWGTALR</sequence>
<evidence type="ECO:0000313" key="8">
    <source>
        <dbReference type="Proteomes" id="UP000239204"/>
    </source>
</evidence>
<dbReference type="EMBL" id="MIGY01000003">
    <property type="protein sequence ID" value="PPU05855.1"/>
    <property type="molecule type" value="Genomic_DNA"/>
</dbReference>
<evidence type="ECO:0000256" key="4">
    <source>
        <dbReference type="ARBA" id="ARBA00022989"/>
    </source>
</evidence>
<dbReference type="InterPro" id="IPR001123">
    <property type="entry name" value="LeuE-type"/>
</dbReference>
<proteinExistence type="predicted"/>
<protein>
    <submittedName>
        <fullName evidence="7">Threonine transporter</fullName>
    </submittedName>
</protein>
<evidence type="ECO:0000256" key="3">
    <source>
        <dbReference type="ARBA" id="ARBA00022692"/>
    </source>
</evidence>
<dbReference type="PANTHER" id="PTHR30086:SF20">
    <property type="entry name" value="ARGININE EXPORTER PROTEIN ARGO-RELATED"/>
    <property type="match status" value="1"/>
</dbReference>
<comment type="caution">
    <text evidence="7">The sequence shown here is derived from an EMBL/GenBank/DDBJ whole genome shotgun (WGS) entry which is preliminary data.</text>
</comment>
<feature type="transmembrane region" description="Helical" evidence="6">
    <location>
        <begin position="42"/>
        <end position="59"/>
    </location>
</feature>
<evidence type="ECO:0000256" key="5">
    <source>
        <dbReference type="ARBA" id="ARBA00023136"/>
    </source>
</evidence>
<keyword evidence="2" id="KW-1003">Cell membrane</keyword>
<keyword evidence="5 6" id="KW-0472">Membrane</keyword>
<dbReference type="RefSeq" id="WP_104538132.1">
    <property type="nucleotide sequence ID" value="NZ_MIGY01000003.1"/>
</dbReference>
<dbReference type="GO" id="GO:0015171">
    <property type="term" value="F:amino acid transmembrane transporter activity"/>
    <property type="evidence" value="ECO:0007669"/>
    <property type="project" value="TreeGrafter"/>
</dbReference>
<evidence type="ECO:0000313" key="7">
    <source>
        <dbReference type="EMBL" id="PPU05855.1"/>
    </source>
</evidence>
<keyword evidence="4 6" id="KW-1133">Transmembrane helix</keyword>
<keyword evidence="3 6" id="KW-0812">Transmembrane</keyword>
<feature type="transmembrane region" description="Helical" evidence="6">
    <location>
        <begin position="175"/>
        <end position="193"/>
    </location>
</feature>
<feature type="transmembrane region" description="Helical" evidence="6">
    <location>
        <begin position="68"/>
        <end position="86"/>
    </location>
</feature>
<gene>
    <name evidence="7" type="ORF">XarjCFBP7645_14710</name>
</gene>
<feature type="transmembrane region" description="Helical" evidence="6">
    <location>
        <begin position="142"/>
        <end position="163"/>
    </location>
</feature>
<dbReference type="GO" id="GO:0033228">
    <property type="term" value="P:cysteine export across plasma membrane"/>
    <property type="evidence" value="ECO:0007669"/>
    <property type="project" value="TreeGrafter"/>
</dbReference>
<accession>A0A2S7A9N0</accession>
<dbReference type="GO" id="GO:0005886">
    <property type="term" value="C:plasma membrane"/>
    <property type="evidence" value="ECO:0007669"/>
    <property type="project" value="UniProtKB-SubCell"/>
</dbReference>
<dbReference type="PANTHER" id="PTHR30086">
    <property type="entry name" value="ARGININE EXPORTER PROTEIN ARGO"/>
    <property type="match status" value="1"/>
</dbReference>
<dbReference type="Proteomes" id="UP000239204">
    <property type="component" value="Unassembled WGS sequence"/>
</dbReference>
<dbReference type="AlphaFoldDB" id="A0A2S7A9N0"/>
<dbReference type="Pfam" id="PF01810">
    <property type="entry name" value="LysE"/>
    <property type="match status" value="1"/>
</dbReference>
<evidence type="ECO:0000256" key="1">
    <source>
        <dbReference type="ARBA" id="ARBA00004651"/>
    </source>
</evidence>
<evidence type="ECO:0000256" key="2">
    <source>
        <dbReference type="ARBA" id="ARBA00022475"/>
    </source>
</evidence>
<comment type="subcellular location">
    <subcellularLocation>
        <location evidence="1">Cell membrane</location>
        <topology evidence="1">Multi-pass membrane protein</topology>
    </subcellularLocation>
</comment>